<feature type="compositionally biased region" description="Basic and acidic residues" evidence="1">
    <location>
        <begin position="47"/>
        <end position="58"/>
    </location>
</feature>
<name>A0AAD1Y1L3_EUPCR</name>
<dbReference type="EMBL" id="CAMPGE010025882">
    <property type="protein sequence ID" value="CAI2383593.1"/>
    <property type="molecule type" value="Genomic_DNA"/>
</dbReference>
<feature type="region of interest" description="Disordered" evidence="1">
    <location>
        <begin position="102"/>
        <end position="222"/>
    </location>
</feature>
<protein>
    <submittedName>
        <fullName evidence="2">Uncharacterized protein</fullName>
    </submittedName>
</protein>
<feature type="region of interest" description="Disordered" evidence="1">
    <location>
        <begin position="1"/>
        <end position="68"/>
    </location>
</feature>
<sequence length="667" mass="77435">MPKTPLFASDSEKKKKKRGRKSSHSGSRTPSMTKMRSDPSRNNITKYSDKPKGSEKSKNVSWDETPSLCENLILPKNPTKEIKQIYDYHQKKKADRLAKMDNVAKNLETDQTAEETAEETFNQPQPLPYDDDDYTFTDIEGLPRRSPLQLPPDLPPPPPPVRRPEPIVPQSIQEGSPEVQIISVSQNQSQAQDPSKVRTPSISPDTVMREEHDNEDDKNNGPKKELYAMLRLSVNPKECKVLNMLGEFEEFLEGHNFADTRTTHGWNNQKKPDNTSDCDEDGPNNLPGRISEKHPLGVDQELPSMKNNTFGKKLKDLYERIERDGRLACEEDISRNQRDTNMDKDKEDFYAADDTFIDDEEIKVEQDEELSDIEDDSQFYKSFKFVHSSNIASLTKKKRTKKIDGKIRDREINDRLSKLEEYYRLKANDSEALENSEQKIFPDIIFEMVDKMLVSKNPKHKAWNDNFSNILSYLSQIFGEKDHFKVLEFLNLFRDKIKLKSKLKTLFDTFRKEVRLTISKIDLGRCFSPEQAFEKIFGNKNLTKIVKKIGEKIKDNFNLMHKINKYKFGSQWRSFMAIDTSFVDKNLTCVQSAKMKSLDKDLCSMLLKRSNEIYDLFAVDGCYPYTTRYLAGSYGIKGEILTCIREYIEEPMGFMLYSVKYKRQHYK</sequence>
<feature type="region of interest" description="Disordered" evidence="1">
    <location>
        <begin position="260"/>
        <end position="305"/>
    </location>
</feature>
<dbReference type="Proteomes" id="UP001295684">
    <property type="component" value="Unassembled WGS sequence"/>
</dbReference>
<feature type="compositionally biased region" description="Basic and acidic residues" evidence="1">
    <location>
        <begin position="207"/>
        <end position="222"/>
    </location>
</feature>
<dbReference type="AlphaFoldDB" id="A0AAD1Y1L3"/>
<gene>
    <name evidence="2" type="ORF">ECRASSUSDP1_LOCUS25098</name>
</gene>
<feature type="compositionally biased region" description="Polar residues" evidence="1">
    <location>
        <begin position="29"/>
        <end position="46"/>
    </location>
</feature>
<feature type="compositionally biased region" description="Basic residues" evidence="1">
    <location>
        <begin position="14"/>
        <end position="23"/>
    </location>
</feature>
<reference evidence="2" key="1">
    <citation type="submission" date="2023-07" db="EMBL/GenBank/DDBJ databases">
        <authorList>
            <consortium name="AG Swart"/>
            <person name="Singh M."/>
            <person name="Singh A."/>
            <person name="Seah K."/>
            <person name="Emmerich C."/>
        </authorList>
    </citation>
    <scope>NUCLEOTIDE SEQUENCE</scope>
    <source>
        <strain evidence="2">DP1</strain>
    </source>
</reference>
<evidence type="ECO:0000313" key="3">
    <source>
        <dbReference type="Proteomes" id="UP001295684"/>
    </source>
</evidence>
<proteinExistence type="predicted"/>
<feature type="compositionally biased region" description="Pro residues" evidence="1">
    <location>
        <begin position="149"/>
        <end position="161"/>
    </location>
</feature>
<accession>A0AAD1Y1L3</accession>
<comment type="caution">
    <text evidence="2">The sequence shown here is derived from an EMBL/GenBank/DDBJ whole genome shotgun (WGS) entry which is preliminary data.</text>
</comment>
<organism evidence="2 3">
    <name type="scientific">Euplotes crassus</name>
    <dbReference type="NCBI Taxonomy" id="5936"/>
    <lineage>
        <taxon>Eukaryota</taxon>
        <taxon>Sar</taxon>
        <taxon>Alveolata</taxon>
        <taxon>Ciliophora</taxon>
        <taxon>Intramacronucleata</taxon>
        <taxon>Spirotrichea</taxon>
        <taxon>Hypotrichia</taxon>
        <taxon>Euplotida</taxon>
        <taxon>Euplotidae</taxon>
        <taxon>Moneuplotes</taxon>
    </lineage>
</organism>
<evidence type="ECO:0000256" key="1">
    <source>
        <dbReference type="SAM" id="MobiDB-lite"/>
    </source>
</evidence>
<keyword evidence="3" id="KW-1185">Reference proteome</keyword>
<evidence type="ECO:0000313" key="2">
    <source>
        <dbReference type="EMBL" id="CAI2383593.1"/>
    </source>
</evidence>
<feature type="compositionally biased region" description="Low complexity" evidence="1">
    <location>
        <begin position="179"/>
        <end position="192"/>
    </location>
</feature>